<reference evidence="1" key="1">
    <citation type="journal article" date="2021" name="Proc. Natl. Acad. Sci. U.S.A.">
        <title>A Catalog of Tens of Thousands of Viruses from Human Metagenomes Reveals Hidden Associations with Chronic Diseases.</title>
        <authorList>
            <person name="Tisza M.J."/>
            <person name="Buck C.B."/>
        </authorList>
    </citation>
    <scope>NUCLEOTIDE SEQUENCE</scope>
    <source>
        <strain evidence="1">CtMS01</strain>
    </source>
</reference>
<evidence type="ECO:0000313" key="1">
    <source>
        <dbReference type="EMBL" id="DAD67823.1"/>
    </source>
</evidence>
<protein>
    <submittedName>
        <fullName evidence="1">Uncharacterized protein</fullName>
    </submittedName>
</protein>
<dbReference type="EMBL" id="BK014687">
    <property type="protein sequence ID" value="DAD67823.1"/>
    <property type="molecule type" value="Genomic_DNA"/>
</dbReference>
<proteinExistence type="predicted"/>
<name>A0A8S5LD08_9CAUD</name>
<accession>A0A8S5LD08</accession>
<sequence>MTDLAVKIYVRGKILDFLRKTILGLELTEKAKTGVEKMETLLDGIWNKIENFIEEEKKRDLEWMPDVIENFAEDLVLSAIKEAKELLDVRKLAQEIFNLERAAKVL</sequence>
<organism evidence="1">
    <name type="scientific">Siphoviridae sp. ctMS01</name>
    <dbReference type="NCBI Taxonomy" id="2823574"/>
    <lineage>
        <taxon>Viruses</taxon>
        <taxon>Duplodnaviria</taxon>
        <taxon>Heunggongvirae</taxon>
        <taxon>Uroviricota</taxon>
        <taxon>Caudoviricetes</taxon>
    </lineage>
</organism>